<comment type="caution">
    <text evidence="2">The sequence shown here is derived from an EMBL/GenBank/DDBJ whole genome shotgun (WGS) entry which is preliminary data.</text>
</comment>
<dbReference type="EMBL" id="JASCZI010151937">
    <property type="protein sequence ID" value="MED6174945.1"/>
    <property type="molecule type" value="Genomic_DNA"/>
</dbReference>
<organism evidence="2 3">
    <name type="scientific">Stylosanthes scabra</name>
    <dbReference type="NCBI Taxonomy" id="79078"/>
    <lineage>
        <taxon>Eukaryota</taxon>
        <taxon>Viridiplantae</taxon>
        <taxon>Streptophyta</taxon>
        <taxon>Embryophyta</taxon>
        <taxon>Tracheophyta</taxon>
        <taxon>Spermatophyta</taxon>
        <taxon>Magnoliopsida</taxon>
        <taxon>eudicotyledons</taxon>
        <taxon>Gunneridae</taxon>
        <taxon>Pentapetalae</taxon>
        <taxon>rosids</taxon>
        <taxon>fabids</taxon>
        <taxon>Fabales</taxon>
        <taxon>Fabaceae</taxon>
        <taxon>Papilionoideae</taxon>
        <taxon>50 kb inversion clade</taxon>
        <taxon>dalbergioids sensu lato</taxon>
        <taxon>Dalbergieae</taxon>
        <taxon>Pterocarpus clade</taxon>
        <taxon>Stylosanthes</taxon>
    </lineage>
</organism>
<name>A0ABU6VMX1_9FABA</name>
<feature type="compositionally biased region" description="Low complexity" evidence="1">
    <location>
        <begin position="1"/>
        <end position="17"/>
    </location>
</feature>
<proteinExistence type="predicted"/>
<sequence length="100" mass="11149">MPRRSSLYTSPLPSTPRRQPPRLGMALHSPSHTPRRQPSSTAHPGTKPATPRHGTPRLGVEPDLQHVLPTPRPRFGVCTTHNPTQIPRNHPQPITYTLTH</sequence>
<dbReference type="Proteomes" id="UP001341840">
    <property type="component" value="Unassembled WGS sequence"/>
</dbReference>
<evidence type="ECO:0000313" key="3">
    <source>
        <dbReference type="Proteomes" id="UP001341840"/>
    </source>
</evidence>
<evidence type="ECO:0000313" key="2">
    <source>
        <dbReference type="EMBL" id="MED6174945.1"/>
    </source>
</evidence>
<protein>
    <submittedName>
        <fullName evidence="2">Uncharacterized protein</fullName>
    </submittedName>
</protein>
<feature type="compositionally biased region" description="Polar residues" evidence="1">
    <location>
        <begin position="79"/>
        <end position="100"/>
    </location>
</feature>
<feature type="compositionally biased region" description="Polar residues" evidence="1">
    <location>
        <begin position="30"/>
        <end position="43"/>
    </location>
</feature>
<gene>
    <name evidence="2" type="ORF">PIB30_073774</name>
</gene>
<keyword evidence="3" id="KW-1185">Reference proteome</keyword>
<reference evidence="2 3" key="1">
    <citation type="journal article" date="2023" name="Plants (Basel)">
        <title>Bridging the Gap: Combining Genomics and Transcriptomics Approaches to Understand Stylosanthes scabra, an Orphan Legume from the Brazilian Caatinga.</title>
        <authorList>
            <person name="Ferreira-Neto J.R.C."/>
            <person name="da Silva M.D."/>
            <person name="Binneck E."/>
            <person name="de Melo N.F."/>
            <person name="da Silva R.H."/>
            <person name="de Melo A.L.T.M."/>
            <person name="Pandolfi V."/>
            <person name="Bustamante F.O."/>
            <person name="Brasileiro-Vidal A.C."/>
            <person name="Benko-Iseppon A.M."/>
        </authorList>
    </citation>
    <scope>NUCLEOTIDE SEQUENCE [LARGE SCALE GENOMIC DNA]</scope>
    <source>
        <tissue evidence="2">Leaves</tissue>
    </source>
</reference>
<feature type="region of interest" description="Disordered" evidence="1">
    <location>
        <begin position="1"/>
        <end position="100"/>
    </location>
</feature>
<accession>A0ABU6VMX1</accession>
<evidence type="ECO:0000256" key="1">
    <source>
        <dbReference type="SAM" id="MobiDB-lite"/>
    </source>
</evidence>